<dbReference type="Proteomes" id="UP001146793">
    <property type="component" value="Unassembled WGS sequence"/>
</dbReference>
<proteinExistence type="predicted"/>
<accession>A0AAV7YY11</accession>
<feature type="region of interest" description="Disordered" evidence="1">
    <location>
        <begin position="27"/>
        <end position="52"/>
    </location>
</feature>
<evidence type="ECO:0000313" key="3">
    <source>
        <dbReference type="Proteomes" id="UP001146793"/>
    </source>
</evidence>
<comment type="caution">
    <text evidence="2">The sequence shown here is derived from an EMBL/GenBank/DDBJ whole genome shotgun (WGS) entry which is preliminary data.</text>
</comment>
<evidence type="ECO:0000313" key="2">
    <source>
        <dbReference type="EMBL" id="KAJ3433609.1"/>
    </source>
</evidence>
<protein>
    <submittedName>
        <fullName evidence="2">Uncharacterized protein</fullName>
    </submittedName>
</protein>
<organism evidence="2 3">
    <name type="scientific">Anaeramoeba flamelloides</name>
    <dbReference type="NCBI Taxonomy" id="1746091"/>
    <lineage>
        <taxon>Eukaryota</taxon>
        <taxon>Metamonada</taxon>
        <taxon>Anaeramoebidae</taxon>
        <taxon>Anaeramoeba</taxon>
    </lineage>
</organism>
<reference evidence="2" key="1">
    <citation type="submission" date="2022-08" db="EMBL/GenBank/DDBJ databases">
        <title>Novel sulphate-reducing endosymbionts in the free-living metamonad Anaeramoeba.</title>
        <authorList>
            <person name="Jerlstrom-Hultqvist J."/>
            <person name="Cepicka I."/>
            <person name="Gallot-Lavallee L."/>
            <person name="Salas-Leiva D."/>
            <person name="Curtis B.A."/>
            <person name="Zahonova K."/>
            <person name="Pipaliya S."/>
            <person name="Dacks J."/>
            <person name="Roger A.J."/>
        </authorList>
    </citation>
    <scope>NUCLEOTIDE SEQUENCE</scope>
    <source>
        <strain evidence="2">Busselton2</strain>
    </source>
</reference>
<dbReference type="EMBL" id="JANTQA010000047">
    <property type="protein sequence ID" value="KAJ3433609.1"/>
    <property type="molecule type" value="Genomic_DNA"/>
</dbReference>
<gene>
    <name evidence="2" type="ORF">M0812_22571</name>
</gene>
<evidence type="ECO:0000256" key="1">
    <source>
        <dbReference type="SAM" id="MobiDB-lite"/>
    </source>
</evidence>
<feature type="compositionally biased region" description="Polar residues" evidence="1">
    <location>
        <begin position="41"/>
        <end position="50"/>
    </location>
</feature>
<name>A0AAV7YY11_9EUKA</name>
<dbReference type="AlphaFoldDB" id="A0AAV7YY11"/>
<sequence length="135" mass="15872">MNLNVNKSNGFELKRRRTVCPLTEKQFEDRSYHRSRKRGLGSTQKQTLPISKQKKNIESLKPKMTNTKSLKINTKQPLLIANYDLFREENFGFAKPTSHPYSKLRLEKNPCNLKDHVFPKDRFSVLNSVEVELFF</sequence>